<dbReference type="OrthoDB" id="1083080at2"/>
<sequence>MEKKISDLTISEFTKLMEETFIKVLESKSKRPLRERGVLPEELQSDFAKSVLKRGIRLKILGTDYMPLNGVTRYQLKEFADLASELLGIKRNKWSIFESFWGLRNMSQIRQVEANIKEMEKIWAEFPELGYGKMIRPKGFVKVK</sequence>
<keyword evidence="2" id="KW-1185">Reference proteome</keyword>
<reference evidence="1 2" key="1">
    <citation type="submission" date="2009-09" db="EMBL/GenBank/DDBJ databases">
        <authorList>
            <person name="Weinstock G."/>
            <person name="Sodergren E."/>
            <person name="Clifton S."/>
            <person name="Fulton L."/>
            <person name="Fulton B."/>
            <person name="Courtney L."/>
            <person name="Fronick C."/>
            <person name="Harrison M."/>
            <person name="Strong C."/>
            <person name="Farmer C."/>
            <person name="Delahaunty K."/>
            <person name="Markovic C."/>
            <person name="Hall O."/>
            <person name="Minx P."/>
            <person name="Tomlinson C."/>
            <person name="Mitreva M."/>
            <person name="Nelson J."/>
            <person name="Hou S."/>
            <person name="Wollam A."/>
            <person name="Pepin K.H."/>
            <person name="Johnson M."/>
            <person name="Bhonagiri V."/>
            <person name="Nash W.E."/>
            <person name="Warren W."/>
            <person name="Chinwalla A."/>
            <person name="Mardis E.R."/>
            <person name="Wilson R.K."/>
        </authorList>
    </citation>
    <scope>NUCLEOTIDE SEQUENCE [LARGE SCALE GENOMIC DNA]</scope>
    <source>
        <strain evidence="1 2">F0319</strain>
    </source>
</reference>
<organism evidence="1 2">
    <name type="scientific">Prevotella veroralis F0319</name>
    <dbReference type="NCBI Taxonomy" id="649761"/>
    <lineage>
        <taxon>Bacteria</taxon>
        <taxon>Pseudomonadati</taxon>
        <taxon>Bacteroidota</taxon>
        <taxon>Bacteroidia</taxon>
        <taxon>Bacteroidales</taxon>
        <taxon>Prevotellaceae</taxon>
        <taxon>Prevotella</taxon>
    </lineage>
</organism>
<comment type="caution">
    <text evidence="1">The sequence shown here is derived from an EMBL/GenBank/DDBJ whole genome shotgun (WGS) entry which is preliminary data.</text>
</comment>
<dbReference type="Proteomes" id="UP000003327">
    <property type="component" value="Unassembled WGS sequence"/>
</dbReference>
<dbReference type="EMBL" id="ACVA01000072">
    <property type="protein sequence ID" value="EEX17269.1"/>
    <property type="molecule type" value="Genomic_DNA"/>
</dbReference>
<proteinExistence type="predicted"/>
<protein>
    <submittedName>
        <fullName evidence="1">Uncharacterized protein</fullName>
    </submittedName>
</protein>
<dbReference type="AlphaFoldDB" id="C9MT74"/>
<evidence type="ECO:0000313" key="2">
    <source>
        <dbReference type="Proteomes" id="UP000003327"/>
    </source>
</evidence>
<gene>
    <name evidence="1" type="ORF">HMPREF0973_02845</name>
</gene>
<evidence type="ECO:0000313" key="1">
    <source>
        <dbReference type="EMBL" id="EEX17269.1"/>
    </source>
</evidence>
<name>C9MT74_9BACT</name>
<dbReference type="HOGENOM" id="CLU_1794728_0_0_10"/>
<dbReference type="STRING" id="649761.HMPREF0973_02845"/>
<dbReference type="RefSeq" id="WP_004384530.1">
    <property type="nucleotide sequence ID" value="NZ_GG698718.1"/>
</dbReference>
<accession>C9MT74</accession>